<accession>L8EAI0</accession>
<sequence length="75" mass="8324">MFTLVNLFLTMSMKVAEAGVFPDGSSNQTNFSLLTSEARVALDQRLRLGHLAFHTKLFPISIPFILYSILGLPQP</sequence>
<gene>
    <name evidence="2" type="primary">CAP1</name>
</gene>
<protein>
    <submittedName>
        <fullName evidence="2">Alternative protein CAP1</fullName>
    </submittedName>
</protein>
<proteinExistence type="predicted"/>
<keyword evidence="1" id="KW-0732">Signal</keyword>
<name>L8EAI0_HUMAN</name>
<organism evidence="2">
    <name type="scientific">Homo sapiens</name>
    <name type="common">Human</name>
    <dbReference type="NCBI Taxonomy" id="9606"/>
    <lineage>
        <taxon>Eukaryota</taxon>
        <taxon>Metazoa</taxon>
        <taxon>Chordata</taxon>
        <taxon>Craniata</taxon>
        <taxon>Vertebrata</taxon>
        <taxon>Euteleostomi</taxon>
        <taxon>Mammalia</taxon>
        <taxon>Eutheria</taxon>
        <taxon>Euarchontoglires</taxon>
        <taxon>Primates</taxon>
        <taxon>Haplorrhini</taxon>
        <taxon>Catarrhini</taxon>
        <taxon>Hominidae</taxon>
        <taxon>Homo</taxon>
    </lineage>
</organism>
<dbReference type="OrthoDB" id="1601at2759"/>
<feature type="signal peptide" evidence="1">
    <location>
        <begin position="1"/>
        <end position="18"/>
    </location>
</feature>
<evidence type="ECO:0000313" key="2">
    <source>
        <dbReference type="EMBL" id="CCQ43353.1"/>
    </source>
</evidence>
<dbReference type="ChiTaRS" id="CAP1">
    <property type="organism name" value="human"/>
</dbReference>
<feature type="chain" id="PRO_5003987837" evidence="1">
    <location>
        <begin position="19"/>
        <end position="75"/>
    </location>
</feature>
<dbReference type="EMBL" id="HF583856">
    <property type="protein sequence ID" value="CCQ43353.1"/>
    <property type="molecule type" value="Genomic_DNA"/>
</dbReference>
<reference evidence="2" key="1">
    <citation type="journal article" date="2013" name="PLoS ONE">
        <title>Direct detection of alternative open reading frames translation products in human significantly expands the proteome.</title>
        <authorList>
            <person name="Vanderperre B."/>
            <person name="Lucier J.-F."/>
            <person name="Motard J."/>
            <person name="Tremblay G."/>
            <person name="Vanderperre S."/>
            <person name="Wisztorski M."/>
            <person name="Salzet M."/>
            <person name="Boisvert F.-M."/>
            <person name="Roucou X."/>
        </authorList>
    </citation>
    <scope>NUCLEOTIDE SEQUENCE</scope>
</reference>
<dbReference type="AlphaFoldDB" id="L8EAI0"/>
<evidence type="ECO:0000256" key="1">
    <source>
        <dbReference type="SAM" id="SignalP"/>
    </source>
</evidence>